<comment type="caution">
    <text evidence="5">The sequence shown here is derived from an EMBL/GenBank/DDBJ whole genome shotgun (WGS) entry which is preliminary data.</text>
</comment>
<evidence type="ECO:0000259" key="4">
    <source>
        <dbReference type="Pfam" id="PF00891"/>
    </source>
</evidence>
<dbReference type="PROSITE" id="PS51683">
    <property type="entry name" value="SAM_OMT_II"/>
    <property type="match status" value="1"/>
</dbReference>
<dbReference type="InterPro" id="IPR036388">
    <property type="entry name" value="WH-like_DNA-bd_sf"/>
</dbReference>
<dbReference type="SUPFAM" id="SSF46785">
    <property type="entry name" value="Winged helix' DNA-binding domain"/>
    <property type="match status" value="1"/>
</dbReference>
<keyword evidence="3" id="KW-0949">S-adenosyl-L-methionine</keyword>
<dbReference type="GO" id="GO:0008168">
    <property type="term" value="F:methyltransferase activity"/>
    <property type="evidence" value="ECO:0007669"/>
    <property type="project" value="UniProtKB-KW"/>
</dbReference>
<accession>A0ABW2TB44</accession>
<name>A0ABW2TB44_9ACTN</name>
<keyword evidence="6" id="KW-1185">Reference proteome</keyword>
<proteinExistence type="predicted"/>
<dbReference type="InterPro" id="IPR016461">
    <property type="entry name" value="COMT-like"/>
</dbReference>
<dbReference type="InterPro" id="IPR029063">
    <property type="entry name" value="SAM-dependent_MTases_sf"/>
</dbReference>
<evidence type="ECO:0000313" key="5">
    <source>
        <dbReference type="EMBL" id="MFC7605482.1"/>
    </source>
</evidence>
<dbReference type="SUPFAM" id="SSF53335">
    <property type="entry name" value="S-adenosyl-L-methionine-dependent methyltransferases"/>
    <property type="match status" value="1"/>
</dbReference>
<dbReference type="GO" id="GO:0032259">
    <property type="term" value="P:methylation"/>
    <property type="evidence" value="ECO:0007669"/>
    <property type="project" value="UniProtKB-KW"/>
</dbReference>
<organism evidence="5 6">
    <name type="scientific">Streptosporangium amethystogenes subsp. fukuiense</name>
    <dbReference type="NCBI Taxonomy" id="698418"/>
    <lineage>
        <taxon>Bacteria</taxon>
        <taxon>Bacillati</taxon>
        <taxon>Actinomycetota</taxon>
        <taxon>Actinomycetes</taxon>
        <taxon>Streptosporangiales</taxon>
        <taxon>Streptosporangiaceae</taxon>
        <taxon>Streptosporangium</taxon>
    </lineage>
</organism>
<dbReference type="Pfam" id="PF00891">
    <property type="entry name" value="Methyltransf_2"/>
    <property type="match status" value="1"/>
</dbReference>
<dbReference type="Gene3D" id="3.40.50.150">
    <property type="entry name" value="Vaccinia Virus protein VP39"/>
    <property type="match status" value="1"/>
</dbReference>
<dbReference type="EMBL" id="JBHTEE010000001">
    <property type="protein sequence ID" value="MFC7605482.1"/>
    <property type="molecule type" value="Genomic_DNA"/>
</dbReference>
<keyword evidence="2" id="KW-0808">Transferase</keyword>
<dbReference type="InterPro" id="IPR001077">
    <property type="entry name" value="COMT_C"/>
</dbReference>
<evidence type="ECO:0000256" key="1">
    <source>
        <dbReference type="ARBA" id="ARBA00022603"/>
    </source>
</evidence>
<dbReference type="RefSeq" id="WP_343974729.1">
    <property type="nucleotide sequence ID" value="NZ_BAAAGK010000127.1"/>
</dbReference>
<dbReference type="InterPro" id="IPR036390">
    <property type="entry name" value="WH_DNA-bd_sf"/>
</dbReference>
<dbReference type="Proteomes" id="UP001596514">
    <property type="component" value="Unassembled WGS sequence"/>
</dbReference>
<dbReference type="PANTHER" id="PTHR43712:SF2">
    <property type="entry name" value="O-METHYLTRANSFERASE CICE"/>
    <property type="match status" value="1"/>
</dbReference>
<evidence type="ECO:0000256" key="2">
    <source>
        <dbReference type="ARBA" id="ARBA00022679"/>
    </source>
</evidence>
<dbReference type="Gene3D" id="1.10.10.10">
    <property type="entry name" value="Winged helix-like DNA-binding domain superfamily/Winged helix DNA-binding domain"/>
    <property type="match status" value="1"/>
</dbReference>
<dbReference type="CDD" id="cd02440">
    <property type="entry name" value="AdoMet_MTases"/>
    <property type="match status" value="1"/>
</dbReference>
<sequence length="356" mass="38867">MNVTTLSPRALLSLLANGTKAMDVVETALRLGLLDALDPEPPSGAEAGAQSGTRTDGVSLSELSARLGVVPGRLYKMLDCLESLGFVHREQSGDELDLVRYRAVPGLRQAAEAVAGPDSLERDRDRYPWRLLHGRLVDVLRGEMSIPAATFGWPPRDEEQLADFEQSMAAGLGPVIETFRAHAGWLWGERALRLLDVGGGDGTLAAHLLERSPALRVDVFNLPAAEALVSRTRKESGLGGRLGFVAGDFLDGPLPGGYDALSFVRVLHDWPVSTARALLRKAHAALVPDGRILICEEFRTPDRLAGQFFWSYFLMGVDTCVSRLYEIEHYVRLLEESGFRDVTVLPGPFELITATR</sequence>
<dbReference type="PANTHER" id="PTHR43712">
    <property type="entry name" value="PUTATIVE (AFU_ORTHOLOGUE AFUA_4G14580)-RELATED"/>
    <property type="match status" value="1"/>
</dbReference>
<gene>
    <name evidence="5" type="ORF">ACFQVD_35810</name>
</gene>
<protein>
    <submittedName>
        <fullName evidence="5">Methyltransferase</fullName>
    </submittedName>
</protein>
<reference evidence="6" key="1">
    <citation type="journal article" date="2019" name="Int. J. Syst. Evol. Microbiol.">
        <title>The Global Catalogue of Microorganisms (GCM) 10K type strain sequencing project: providing services to taxonomists for standard genome sequencing and annotation.</title>
        <authorList>
            <consortium name="The Broad Institute Genomics Platform"/>
            <consortium name="The Broad Institute Genome Sequencing Center for Infectious Disease"/>
            <person name="Wu L."/>
            <person name="Ma J."/>
        </authorList>
    </citation>
    <scope>NUCLEOTIDE SEQUENCE [LARGE SCALE GENOMIC DNA]</scope>
    <source>
        <strain evidence="6">JCM 10083</strain>
    </source>
</reference>
<evidence type="ECO:0000313" key="6">
    <source>
        <dbReference type="Proteomes" id="UP001596514"/>
    </source>
</evidence>
<feature type="domain" description="O-methyltransferase C-terminal" evidence="4">
    <location>
        <begin position="191"/>
        <end position="339"/>
    </location>
</feature>
<keyword evidence="1 5" id="KW-0489">Methyltransferase</keyword>
<evidence type="ECO:0000256" key="3">
    <source>
        <dbReference type="ARBA" id="ARBA00022691"/>
    </source>
</evidence>